<gene>
    <name evidence="7" type="ORF">BB561_001412</name>
</gene>
<evidence type="ECO:0000256" key="1">
    <source>
        <dbReference type="ARBA" id="ARBA00004141"/>
    </source>
</evidence>
<dbReference type="OrthoDB" id="2985014at2759"/>
<feature type="transmembrane region" description="Helical" evidence="6">
    <location>
        <begin position="321"/>
        <end position="341"/>
    </location>
</feature>
<keyword evidence="3 6" id="KW-0812">Transmembrane</keyword>
<feature type="transmembrane region" description="Helical" evidence="6">
    <location>
        <begin position="95"/>
        <end position="117"/>
    </location>
</feature>
<feature type="transmembrane region" description="Helical" evidence="6">
    <location>
        <begin position="259"/>
        <end position="279"/>
    </location>
</feature>
<proteinExistence type="predicted"/>
<feature type="transmembrane region" description="Helical" evidence="6">
    <location>
        <begin position="60"/>
        <end position="83"/>
    </location>
</feature>
<dbReference type="Proteomes" id="UP000245383">
    <property type="component" value="Unassembled WGS sequence"/>
</dbReference>
<evidence type="ECO:0000313" key="8">
    <source>
        <dbReference type="Proteomes" id="UP000245383"/>
    </source>
</evidence>
<keyword evidence="5 6" id="KW-0472">Membrane</keyword>
<keyword evidence="2" id="KW-0813">Transport</keyword>
<evidence type="ECO:0008006" key="9">
    <source>
        <dbReference type="Google" id="ProtNLM"/>
    </source>
</evidence>
<dbReference type="Pfam" id="PF07690">
    <property type="entry name" value="MFS_1"/>
    <property type="match status" value="1"/>
</dbReference>
<evidence type="ECO:0000313" key="7">
    <source>
        <dbReference type="EMBL" id="PVU96078.1"/>
    </source>
</evidence>
<evidence type="ECO:0000256" key="3">
    <source>
        <dbReference type="ARBA" id="ARBA00022692"/>
    </source>
</evidence>
<evidence type="ECO:0000256" key="6">
    <source>
        <dbReference type="SAM" id="Phobius"/>
    </source>
</evidence>
<dbReference type="PANTHER" id="PTHR43791">
    <property type="entry name" value="PERMEASE-RELATED"/>
    <property type="match status" value="1"/>
</dbReference>
<dbReference type="InterPro" id="IPR011701">
    <property type="entry name" value="MFS"/>
</dbReference>
<dbReference type="AlphaFoldDB" id="A0A2T9YUR9"/>
<feature type="transmembrane region" description="Helical" evidence="6">
    <location>
        <begin position="353"/>
        <end position="376"/>
    </location>
</feature>
<dbReference type="GO" id="GO:0022857">
    <property type="term" value="F:transmembrane transporter activity"/>
    <property type="evidence" value="ECO:0007669"/>
    <property type="project" value="InterPro"/>
</dbReference>
<dbReference type="Gene3D" id="1.20.1250.20">
    <property type="entry name" value="MFS general substrate transporter like domains"/>
    <property type="match status" value="2"/>
</dbReference>
<keyword evidence="8" id="KW-1185">Reference proteome</keyword>
<keyword evidence="4 6" id="KW-1133">Transmembrane helix</keyword>
<feature type="transmembrane region" description="Helical" evidence="6">
    <location>
        <begin position="129"/>
        <end position="149"/>
    </location>
</feature>
<sequence length="410" mass="45023">MSKIDQGNIGAFFFLFYVLAETPSRKILGYVKPRYWFSFIVCSWAIIVIGMSFAAKSIFLVISTSLLGVFQSGLTPGVVNYLPNWYSRSEVGARMAILFSSCTLASVLSGPIAAGFSTFTLGNLQPYSSIFFMEGALTLVVGVIAFFAIEDSPEKCKFLTKNEIEFALERAQQTQEVSSNKHITMKNTLAVLKDWKVWAYGIMVMCINISGTTLGFFSPVLIKALGTSSSSATLLSALPNLSGFVGQLLTSYTLTAFPLWVNSLVYATISLIGMVAYSFTTANRVLSLFFLCIFGFGVLANIPVIATWMSINAGGSVKRSIASVLTIIFGGIAGIVTPYVNTTHDSPSFRVSINLNIICSSVNIILTLVLVSYFYFENKNREKNPKDISDLTSDEIRNLNDYHPLFRYKL</sequence>
<dbReference type="InterPro" id="IPR036259">
    <property type="entry name" value="MFS_trans_sf"/>
</dbReference>
<evidence type="ECO:0000256" key="5">
    <source>
        <dbReference type="ARBA" id="ARBA00023136"/>
    </source>
</evidence>
<feature type="transmembrane region" description="Helical" evidence="6">
    <location>
        <begin position="35"/>
        <end position="54"/>
    </location>
</feature>
<dbReference type="PANTHER" id="PTHR43791:SF36">
    <property type="entry name" value="TRANSPORTER, PUTATIVE (AFU_ORTHOLOGUE AFUA_6G08340)-RELATED"/>
    <property type="match status" value="1"/>
</dbReference>
<dbReference type="GO" id="GO:0016020">
    <property type="term" value="C:membrane"/>
    <property type="evidence" value="ECO:0007669"/>
    <property type="project" value="UniProtKB-SubCell"/>
</dbReference>
<organism evidence="7 8">
    <name type="scientific">Smittium simulii</name>
    <dbReference type="NCBI Taxonomy" id="133385"/>
    <lineage>
        <taxon>Eukaryota</taxon>
        <taxon>Fungi</taxon>
        <taxon>Fungi incertae sedis</taxon>
        <taxon>Zoopagomycota</taxon>
        <taxon>Kickxellomycotina</taxon>
        <taxon>Harpellomycetes</taxon>
        <taxon>Harpellales</taxon>
        <taxon>Legeriomycetaceae</taxon>
        <taxon>Smittium</taxon>
    </lineage>
</organism>
<dbReference type="STRING" id="133385.A0A2T9YUR9"/>
<evidence type="ECO:0000256" key="2">
    <source>
        <dbReference type="ARBA" id="ARBA00022448"/>
    </source>
</evidence>
<reference evidence="7 8" key="1">
    <citation type="journal article" date="2018" name="MBio">
        <title>Comparative Genomics Reveals the Core Gene Toolbox for the Fungus-Insect Symbiosis.</title>
        <authorList>
            <person name="Wang Y."/>
            <person name="Stata M."/>
            <person name="Wang W."/>
            <person name="Stajich J.E."/>
            <person name="White M.M."/>
            <person name="Moncalvo J.M."/>
        </authorList>
    </citation>
    <scope>NUCLEOTIDE SEQUENCE [LARGE SCALE GENOMIC DNA]</scope>
    <source>
        <strain evidence="7 8">SWE-8-4</strain>
    </source>
</reference>
<comment type="caution">
    <text evidence="7">The sequence shown here is derived from an EMBL/GenBank/DDBJ whole genome shotgun (WGS) entry which is preliminary data.</text>
</comment>
<protein>
    <recommendedName>
        <fullName evidence="9">Major facilitator superfamily (MFS) profile domain-containing protein</fullName>
    </recommendedName>
</protein>
<dbReference type="EMBL" id="MBFR01000041">
    <property type="protein sequence ID" value="PVU96078.1"/>
    <property type="molecule type" value="Genomic_DNA"/>
</dbReference>
<comment type="subcellular location">
    <subcellularLocation>
        <location evidence="1">Membrane</location>
        <topology evidence="1">Multi-pass membrane protein</topology>
    </subcellularLocation>
</comment>
<feature type="transmembrane region" description="Helical" evidence="6">
    <location>
        <begin position="234"/>
        <end position="252"/>
    </location>
</feature>
<feature type="transmembrane region" description="Helical" evidence="6">
    <location>
        <begin position="285"/>
        <end position="309"/>
    </location>
</feature>
<feature type="transmembrane region" description="Helical" evidence="6">
    <location>
        <begin position="197"/>
        <end position="222"/>
    </location>
</feature>
<accession>A0A2T9YUR9</accession>
<name>A0A2T9YUR9_9FUNG</name>
<evidence type="ECO:0000256" key="4">
    <source>
        <dbReference type="ARBA" id="ARBA00022989"/>
    </source>
</evidence>
<dbReference type="SUPFAM" id="SSF103473">
    <property type="entry name" value="MFS general substrate transporter"/>
    <property type="match status" value="1"/>
</dbReference>